<evidence type="ECO:0000256" key="1">
    <source>
        <dbReference type="ARBA" id="ARBA00000971"/>
    </source>
</evidence>
<name>A0A5C6ATY6_9PLAN</name>
<dbReference type="RefSeq" id="WP_146374512.1">
    <property type="nucleotide sequence ID" value="NZ_SJPP01000006.1"/>
</dbReference>
<dbReference type="SUPFAM" id="SSF54534">
    <property type="entry name" value="FKBP-like"/>
    <property type="match status" value="1"/>
</dbReference>
<dbReference type="InterPro" id="IPR001179">
    <property type="entry name" value="PPIase_FKBP_dom"/>
</dbReference>
<evidence type="ECO:0000259" key="7">
    <source>
        <dbReference type="PROSITE" id="PS50059"/>
    </source>
</evidence>
<feature type="domain" description="PPIase FKBP-type" evidence="7">
    <location>
        <begin position="38"/>
        <end position="124"/>
    </location>
</feature>
<reference evidence="8 9" key="1">
    <citation type="submission" date="2019-02" db="EMBL/GenBank/DDBJ databases">
        <title>Deep-cultivation of Planctomycetes and their phenomic and genomic characterization uncovers novel biology.</title>
        <authorList>
            <person name="Wiegand S."/>
            <person name="Jogler M."/>
            <person name="Boedeker C."/>
            <person name="Pinto D."/>
            <person name="Vollmers J."/>
            <person name="Rivas-Marin E."/>
            <person name="Kohn T."/>
            <person name="Peeters S.H."/>
            <person name="Heuer A."/>
            <person name="Rast P."/>
            <person name="Oberbeckmann S."/>
            <person name="Bunk B."/>
            <person name="Jeske O."/>
            <person name="Meyerdierks A."/>
            <person name="Storesund J.E."/>
            <person name="Kallscheuer N."/>
            <person name="Luecker S."/>
            <person name="Lage O.M."/>
            <person name="Pohl T."/>
            <person name="Merkel B.J."/>
            <person name="Hornburger P."/>
            <person name="Mueller R.-W."/>
            <person name="Bruemmer F."/>
            <person name="Labrenz M."/>
            <person name="Spormann A.M."/>
            <person name="Op Den Camp H."/>
            <person name="Overmann J."/>
            <person name="Amann R."/>
            <person name="Jetten M.S.M."/>
            <person name="Mascher T."/>
            <person name="Medema M.H."/>
            <person name="Devos D.P."/>
            <person name="Kaster A.-K."/>
            <person name="Ovreas L."/>
            <person name="Rohde M."/>
            <person name="Galperin M.Y."/>
            <person name="Jogler C."/>
        </authorList>
    </citation>
    <scope>NUCLEOTIDE SEQUENCE [LARGE SCALE GENOMIC DNA]</scope>
    <source>
        <strain evidence="8 9">CA54</strain>
    </source>
</reference>
<dbReference type="Proteomes" id="UP000320735">
    <property type="component" value="Unassembled WGS sequence"/>
</dbReference>
<comment type="similarity">
    <text evidence="2 6">Belongs to the FKBP-type PPIase family.</text>
</comment>
<keyword evidence="9" id="KW-1185">Reference proteome</keyword>
<dbReference type="PANTHER" id="PTHR43811:SF19">
    <property type="entry name" value="39 KDA FK506-BINDING NUCLEAR PROTEIN"/>
    <property type="match status" value="1"/>
</dbReference>
<dbReference type="PANTHER" id="PTHR43811">
    <property type="entry name" value="FKBP-TYPE PEPTIDYL-PROLYL CIS-TRANS ISOMERASE FKPA"/>
    <property type="match status" value="1"/>
</dbReference>
<accession>A0A5C6ATY6</accession>
<sequence>MSDIGPVDDDAPEEFTETESGLKYRILRKSDGEKANPNNSVTVNYRGWLDDETEFDSSYKRGEPISFPLGGVIPGWTEGMQLVGVGGMIELTIPPGLGYGQRGAGAAVPPNATLHFIVELISIN</sequence>
<evidence type="ECO:0000256" key="5">
    <source>
        <dbReference type="PROSITE-ProRule" id="PRU00277"/>
    </source>
</evidence>
<keyword evidence="4 5" id="KW-0413">Isomerase</keyword>
<dbReference type="Pfam" id="PF00254">
    <property type="entry name" value="FKBP_C"/>
    <property type="match status" value="1"/>
</dbReference>
<dbReference type="FunFam" id="3.10.50.40:FF:000006">
    <property type="entry name" value="Peptidyl-prolyl cis-trans isomerase"/>
    <property type="match status" value="1"/>
</dbReference>
<evidence type="ECO:0000256" key="2">
    <source>
        <dbReference type="ARBA" id="ARBA00006577"/>
    </source>
</evidence>
<evidence type="ECO:0000313" key="8">
    <source>
        <dbReference type="EMBL" id="TWU03058.1"/>
    </source>
</evidence>
<evidence type="ECO:0000313" key="9">
    <source>
        <dbReference type="Proteomes" id="UP000320735"/>
    </source>
</evidence>
<dbReference type="GO" id="GO:0003755">
    <property type="term" value="F:peptidyl-prolyl cis-trans isomerase activity"/>
    <property type="evidence" value="ECO:0007669"/>
    <property type="project" value="UniProtKB-UniRule"/>
</dbReference>
<comment type="caution">
    <text evidence="8">The sequence shown here is derived from an EMBL/GenBank/DDBJ whole genome shotgun (WGS) entry which is preliminary data.</text>
</comment>
<keyword evidence="3 5" id="KW-0697">Rotamase</keyword>
<gene>
    <name evidence="8" type="ORF">CA54_61420</name>
</gene>
<dbReference type="Gene3D" id="3.10.50.40">
    <property type="match status" value="1"/>
</dbReference>
<dbReference type="AlphaFoldDB" id="A0A5C6ATY6"/>
<dbReference type="PROSITE" id="PS50059">
    <property type="entry name" value="FKBP_PPIASE"/>
    <property type="match status" value="1"/>
</dbReference>
<dbReference type="EC" id="5.2.1.8" evidence="6"/>
<dbReference type="OrthoDB" id="280278at2"/>
<evidence type="ECO:0000256" key="6">
    <source>
        <dbReference type="RuleBase" id="RU003915"/>
    </source>
</evidence>
<dbReference type="InterPro" id="IPR046357">
    <property type="entry name" value="PPIase_dom_sf"/>
</dbReference>
<organism evidence="8 9">
    <name type="scientific">Symmachiella macrocystis</name>
    <dbReference type="NCBI Taxonomy" id="2527985"/>
    <lineage>
        <taxon>Bacteria</taxon>
        <taxon>Pseudomonadati</taxon>
        <taxon>Planctomycetota</taxon>
        <taxon>Planctomycetia</taxon>
        <taxon>Planctomycetales</taxon>
        <taxon>Planctomycetaceae</taxon>
        <taxon>Symmachiella</taxon>
    </lineage>
</organism>
<dbReference type="EMBL" id="SJPP01000006">
    <property type="protein sequence ID" value="TWU03058.1"/>
    <property type="molecule type" value="Genomic_DNA"/>
</dbReference>
<proteinExistence type="inferred from homology"/>
<protein>
    <recommendedName>
        <fullName evidence="6">Peptidyl-prolyl cis-trans isomerase</fullName>
        <ecNumber evidence="6">5.2.1.8</ecNumber>
    </recommendedName>
</protein>
<evidence type="ECO:0000256" key="4">
    <source>
        <dbReference type="ARBA" id="ARBA00023235"/>
    </source>
</evidence>
<comment type="catalytic activity">
    <reaction evidence="1 5 6">
        <text>[protein]-peptidylproline (omega=180) = [protein]-peptidylproline (omega=0)</text>
        <dbReference type="Rhea" id="RHEA:16237"/>
        <dbReference type="Rhea" id="RHEA-COMP:10747"/>
        <dbReference type="Rhea" id="RHEA-COMP:10748"/>
        <dbReference type="ChEBI" id="CHEBI:83833"/>
        <dbReference type="ChEBI" id="CHEBI:83834"/>
        <dbReference type="EC" id="5.2.1.8"/>
    </reaction>
</comment>
<evidence type="ECO:0000256" key="3">
    <source>
        <dbReference type="ARBA" id="ARBA00023110"/>
    </source>
</evidence>